<keyword evidence="4" id="KW-1185">Reference proteome</keyword>
<reference evidence="4" key="1">
    <citation type="journal article" date="2024" name="IScience">
        <title>Strigolactones Initiate the Formation of Haustorium-like Structures in Castilleja.</title>
        <authorList>
            <person name="Buerger M."/>
            <person name="Peterson D."/>
            <person name="Chory J."/>
        </authorList>
    </citation>
    <scope>NUCLEOTIDE SEQUENCE [LARGE SCALE GENOMIC DNA]</scope>
</reference>
<evidence type="ECO:0000313" key="4">
    <source>
        <dbReference type="Proteomes" id="UP001632038"/>
    </source>
</evidence>
<name>A0ABD3CLL9_9LAMI</name>
<dbReference type="EMBL" id="JAVIJP010000034">
    <property type="protein sequence ID" value="KAL3629507.1"/>
    <property type="molecule type" value="Genomic_DNA"/>
</dbReference>
<keyword evidence="1" id="KW-0175">Coiled coil</keyword>
<evidence type="ECO:0000256" key="2">
    <source>
        <dbReference type="SAM" id="MobiDB-lite"/>
    </source>
</evidence>
<protein>
    <recommendedName>
        <fullName evidence="5">C2H2-type domain-containing protein</fullName>
    </recommendedName>
</protein>
<proteinExistence type="predicted"/>
<dbReference type="AlphaFoldDB" id="A0ABD3CLL9"/>
<accession>A0ABD3CLL9</accession>
<evidence type="ECO:0000256" key="1">
    <source>
        <dbReference type="SAM" id="Coils"/>
    </source>
</evidence>
<evidence type="ECO:0000313" key="3">
    <source>
        <dbReference type="EMBL" id="KAL3629507.1"/>
    </source>
</evidence>
<gene>
    <name evidence="3" type="ORF">CASFOL_026729</name>
</gene>
<dbReference type="Proteomes" id="UP001632038">
    <property type="component" value="Unassembled WGS sequence"/>
</dbReference>
<organism evidence="3 4">
    <name type="scientific">Castilleja foliolosa</name>
    <dbReference type="NCBI Taxonomy" id="1961234"/>
    <lineage>
        <taxon>Eukaryota</taxon>
        <taxon>Viridiplantae</taxon>
        <taxon>Streptophyta</taxon>
        <taxon>Embryophyta</taxon>
        <taxon>Tracheophyta</taxon>
        <taxon>Spermatophyta</taxon>
        <taxon>Magnoliopsida</taxon>
        <taxon>eudicotyledons</taxon>
        <taxon>Gunneridae</taxon>
        <taxon>Pentapetalae</taxon>
        <taxon>asterids</taxon>
        <taxon>lamiids</taxon>
        <taxon>Lamiales</taxon>
        <taxon>Orobanchaceae</taxon>
        <taxon>Pedicularideae</taxon>
        <taxon>Castillejinae</taxon>
        <taxon>Castilleja</taxon>
    </lineage>
</organism>
<evidence type="ECO:0008006" key="5">
    <source>
        <dbReference type="Google" id="ProtNLM"/>
    </source>
</evidence>
<comment type="caution">
    <text evidence="3">The sequence shown here is derived from an EMBL/GenBank/DDBJ whole genome shotgun (WGS) entry which is preliminary data.</text>
</comment>
<sequence>MAGALRAIRNVCKVVTLTKGPFGYVNFRDFAKSYILPFVCYVDGCEGKFGSPEGLGHHFEHQHPEIYKTRIVCHRCLSYFDNQAKLKSHKCVMEGFAHYRELLAFETAKASEAEKAARALVDKAKEAENARVAAEAAHKAALNAYDDASCDEAIAEEEADKVRGEAEVFVLTFSRRSQVRKMPTRPPKPKKMSRRKFKISKRRPKLSIRQRGKLTF</sequence>
<feature type="region of interest" description="Disordered" evidence="2">
    <location>
        <begin position="177"/>
        <end position="204"/>
    </location>
</feature>
<feature type="coiled-coil region" evidence="1">
    <location>
        <begin position="110"/>
        <end position="144"/>
    </location>
</feature>